<sequence>MQIEDISKTYSAEIAYVILCCRVFIRTSSEEELEQYVKAHELNWDEVYRLAAFHRVRPIVYKVINNNSNIPAAALLRFRNYCHALSVFAFERQVESRRIQQLLQQQGIFVRLYKGLDFAQMAYAGDISMREFTDMDMMIDARRMPELVGLMTAEGYTCTQGEYIRRFPGDYVTNKKDICFYKRSPMGRLFGFEFHHRPTGYFMDQSIGFKELFGPDYLNSSSPISHEQYYRLMVLHHGASDYYPNLRSLVDLVMLSQNRVLDVLPGLRRYERLGQELATRLLGCPAARMPTDRAMIKCADLIAKWQLTGTPRCYRERIYMHIRFSASISGRLRLMLRSLQYFSLPNERDINNIQLPYFKVYYLAKLLRLLGFRKAFN</sequence>
<dbReference type="RefSeq" id="WP_072357016.1">
    <property type="nucleotide sequence ID" value="NZ_CBHWAX010000028.1"/>
</dbReference>
<gene>
    <name evidence="1" type="ORF">SAMN05661012_00501</name>
    <name evidence="2" type="ORF">SR876_33215</name>
</gene>
<protein>
    <submittedName>
        <fullName evidence="2">Nucleotidyltransferase family protein</fullName>
    </submittedName>
    <submittedName>
        <fullName evidence="1">Uncharacterized nucleotidyltransferase</fullName>
    </submittedName>
</protein>
<name>A0A1K1M7F0_9BACT</name>
<reference evidence="1 3" key="1">
    <citation type="submission" date="2016-11" db="EMBL/GenBank/DDBJ databases">
        <authorList>
            <person name="Jaros S."/>
            <person name="Januszkiewicz K."/>
            <person name="Wedrychowicz H."/>
        </authorList>
    </citation>
    <scope>NUCLEOTIDE SEQUENCE [LARGE SCALE GENOMIC DNA]</scope>
    <source>
        <strain evidence="1 3">DSM 784</strain>
    </source>
</reference>
<dbReference type="Proteomes" id="UP001326715">
    <property type="component" value="Chromosome"/>
</dbReference>
<evidence type="ECO:0000313" key="2">
    <source>
        <dbReference type="EMBL" id="WQG89794.1"/>
    </source>
</evidence>
<reference evidence="2 4" key="2">
    <citation type="submission" date="2023-11" db="EMBL/GenBank/DDBJ databases">
        <title>MicrobeMod: A computational toolkit for identifying prokaryotic methylation and restriction-modification with nanopore sequencing.</title>
        <authorList>
            <person name="Crits-Christoph A."/>
            <person name="Kang S.C."/>
            <person name="Lee H."/>
            <person name="Ostrov N."/>
        </authorList>
    </citation>
    <scope>NUCLEOTIDE SEQUENCE [LARGE SCALE GENOMIC DNA]</scope>
    <source>
        <strain evidence="2 4">ATCC 23090</strain>
    </source>
</reference>
<dbReference type="Proteomes" id="UP000183788">
    <property type="component" value="Unassembled WGS sequence"/>
</dbReference>
<dbReference type="EMBL" id="FPIZ01000001">
    <property type="protein sequence ID" value="SFW19035.1"/>
    <property type="molecule type" value="Genomic_DNA"/>
</dbReference>
<dbReference type="Pfam" id="PF14907">
    <property type="entry name" value="NTP_transf_5"/>
    <property type="match status" value="1"/>
</dbReference>
<keyword evidence="1" id="KW-0808">Transferase</keyword>
<dbReference type="GO" id="GO:0016740">
    <property type="term" value="F:transferase activity"/>
    <property type="evidence" value="ECO:0007669"/>
    <property type="project" value="UniProtKB-KW"/>
</dbReference>
<evidence type="ECO:0000313" key="3">
    <source>
        <dbReference type="Proteomes" id="UP000183788"/>
    </source>
</evidence>
<dbReference type="OrthoDB" id="637487at2"/>
<keyword evidence="4" id="KW-1185">Reference proteome</keyword>
<dbReference type="AlphaFoldDB" id="A0A1K1M7F0"/>
<organism evidence="1 3">
    <name type="scientific">Chitinophaga sancti</name>
    <dbReference type="NCBI Taxonomy" id="1004"/>
    <lineage>
        <taxon>Bacteria</taxon>
        <taxon>Pseudomonadati</taxon>
        <taxon>Bacteroidota</taxon>
        <taxon>Chitinophagia</taxon>
        <taxon>Chitinophagales</taxon>
        <taxon>Chitinophagaceae</taxon>
        <taxon>Chitinophaga</taxon>
    </lineage>
</organism>
<dbReference type="InterPro" id="IPR039498">
    <property type="entry name" value="NTP_transf_5"/>
</dbReference>
<proteinExistence type="predicted"/>
<dbReference type="EMBL" id="CP140154">
    <property type="protein sequence ID" value="WQG89794.1"/>
    <property type="molecule type" value="Genomic_DNA"/>
</dbReference>
<evidence type="ECO:0000313" key="1">
    <source>
        <dbReference type="EMBL" id="SFW19035.1"/>
    </source>
</evidence>
<dbReference type="STRING" id="1004.SAMN05661012_00501"/>
<accession>A0A1K1M7F0</accession>
<evidence type="ECO:0000313" key="4">
    <source>
        <dbReference type="Proteomes" id="UP001326715"/>
    </source>
</evidence>